<gene>
    <name evidence="2" type="ORF">N4R40_04980</name>
</gene>
<keyword evidence="1" id="KW-0812">Transmembrane</keyword>
<feature type="transmembrane region" description="Helical" evidence="1">
    <location>
        <begin position="45"/>
        <end position="67"/>
    </location>
</feature>
<feature type="transmembrane region" description="Helical" evidence="1">
    <location>
        <begin position="219"/>
        <end position="237"/>
    </location>
</feature>
<evidence type="ECO:0000256" key="1">
    <source>
        <dbReference type="SAM" id="Phobius"/>
    </source>
</evidence>
<dbReference type="RefSeq" id="WP_261606269.1">
    <property type="nucleotide sequence ID" value="NZ_JAODOR010000005.1"/>
</dbReference>
<evidence type="ECO:0000313" key="2">
    <source>
        <dbReference type="EMBL" id="MCT9001715.1"/>
    </source>
</evidence>
<proteinExistence type="predicted"/>
<feature type="transmembrane region" description="Helical" evidence="1">
    <location>
        <begin position="6"/>
        <end position="25"/>
    </location>
</feature>
<feature type="transmembrane region" description="Helical" evidence="1">
    <location>
        <begin position="154"/>
        <end position="176"/>
    </location>
</feature>
<dbReference type="EMBL" id="JAODOR010000005">
    <property type="protein sequence ID" value="MCT9001715.1"/>
    <property type="molecule type" value="Genomic_DNA"/>
</dbReference>
<feature type="transmembrane region" description="Helical" evidence="1">
    <location>
        <begin position="118"/>
        <end position="142"/>
    </location>
</feature>
<keyword evidence="1" id="KW-1133">Transmembrane helix</keyword>
<reference evidence="2 3" key="1">
    <citation type="journal article" date="2024" name="Int. J. Syst. Evol. Microbiol.">
        <title>Microbacterium memoriense sp. nov., a member of the Actinomycetota from marine beach sediment of the north coast of Portugal.</title>
        <authorList>
            <person name="Santos J.D.N.D."/>
            <person name="Klimek D."/>
            <person name="Calusinska M."/>
            <person name="Lobo-da-Cunha A."/>
            <person name="Catita J."/>
            <person name="Goncalves H."/>
            <person name="Gonzalez I."/>
            <person name="Lage O.M."/>
        </authorList>
    </citation>
    <scope>NUCLEOTIDE SEQUENCE [LARGE SCALE GENOMIC DNA]</scope>
    <source>
        <strain evidence="2 3">PMIC_1C1B</strain>
    </source>
</reference>
<organism evidence="2 3">
    <name type="scientific">Microbacterium memoriense</name>
    <dbReference type="NCBI Taxonomy" id="2978350"/>
    <lineage>
        <taxon>Bacteria</taxon>
        <taxon>Bacillati</taxon>
        <taxon>Actinomycetota</taxon>
        <taxon>Actinomycetes</taxon>
        <taxon>Micrococcales</taxon>
        <taxon>Microbacteriaceae</taxon>
        <taxon>Microbacterium</taxon>
    </lineage>
</organism>
<keyword evidence="1" id="KW-0472">Membrane</keyword>
<evidence type="ECO:0000313" key="3">
    <source>
        <dbReference type="Proteomes" id="UP001300496"/>
    </source>
</evidence>
<sequence length="251" mass="25782">MDVIGLAATAVAVIGVVALVFWIGLSRGRPDTSAAGGRVIGLTMWVAVIWAVVSGVSALIVAGLAVWSPEVAITIPVQPFWPQLPPGTELDGITAMRVSGGFTTADVTLGGLSFGVRLAWAVSQAVALLIPATIAALIAGACMQLRAGRPFAPAVARMASITAVVVALGGIVAQVVGDLAGIGAAEQLLRWTGAQYPDVPGVEDVLQAWLPQPGFEITFPFWPIAAGFGFAALAAIFRYGSRLQRDTEGLV</sequence>
<name>A0ABT2PAW1_9MICO</name>
<protein>
    <submittedName>
        <fullName evidence="2">Uncharacterized protein</fullName>
    </submittedName>
</protein>
<keyword evidence="3" id="KW-1185">Reference proteome</keyword>
<comment type="caution">
    <text evidence="2">The sequence shown here is derived from an EMBL/GenBank/DDBJ whole genome shotgun (WGS) entry which is preliminary data.</text>
</comment>
<accession>A0ABT2PAW1</accession>
<dbReference type="Proteomes" id="UP001300496">
    <property type="component" value="Unassembled WGS sequence"/>
</dbReference>